<feature type="domain" description="UPAR/Ly6" evidence="9">
    <location>
        <begin position="92"/>
        <end position="178"/>
    </location>
</feature>
<dbReference type="GO" id="GO:0005886">
    <property type="term" value="C:plasma membrane"/>
    <property type="evidence" value="ECO:0007669"/>
    <property type="project" value="UniProtKB-SubCell"/>
</dbReference>
<dbReference type="CDD" id="cd23573">
    <property type="entry name" value="TFP_LU_ECD_PSCA"/>
    <property type="match status" value="1"/>
</dbReference>
<dbReference type="PROSITE" id="PS00983">
    <property type="entry name" value="LY6_UPAR"/>
    <property type="match status" value="1"/>
</dbReference>
<keyword evidence="5" id="KW-0472">Membrane</keyword>
<proteinExistence type="predicted"/>
<dbReference type="InterPro" id="IPR016054">
    <property type="entry name" value="LY6_UPA_recep-like"/>
</dbReference>
<dbReference type="InterPro" id="IPR051110">
    <property type="entry name" value="Ly-6/neurotoxin-like_GPI-ap"/>
</dbReference>
<dbReference type="SUPFAM" id="SSF57302">
    <property type="entry name" value="Snake toxin-like"/>
    <property type="match status" value="1"/>
</dbReference>
<keyword evidence="7" id="KW-0449">Lipoprotein</keyword>
<evidence type="ECO:0000256" key="5">
    <source>
        <dbReference type="ARBA" id="ARBA00023136"/>
    </source>
</evidence>
<dbReference type="OMA" id="QCWTKRI"/>
<keyword evidence="3" id="KW-0336">GPI-anchor</keyword>
<dbReference type="STRING" id="9483.ENSCJAP00000076375"/>
<evidence type="ECO:0000256" key="7">
    <source>
        <dbReference type="ARBA" id="ARBA00023288"/>
    </source>
</evidence>
<sequence>MALGRLCPPEVERRTKGEGGAGSGRRQDMPSPRALTGSREPTGVDPEQSSLSPAEAYKAARGLLHCCPPVTMKAALLALLVTGLALKPGSALQCYTCRDQVSNENCLKVQNCTESETQCWTKRIRAIGLLTVISKGCSSHCEDDSQDYYVGKKNITCCDTNLCNASGAWALKPAAATLAPLTILSLLLWGLSQL</sequence>
<dbReference type="InterPro" id="IPR018363">
    <property type="entry name" value="CD59_antigen_CS"/>
</dbReference>
<dbReference type="Gene3D" id="2.10.60.10">
    <property type="entry name" value="CD59"/>
    <property type="match status" value="1"/>
</dbReference>
<dbReference type="InterPro" id="IPR045860">
    <property type="entry name" value="Snake_toxin-like_sf"/>
</dbReference>
<dbReference type="GeneTree" id="ENSGT00940000153378"/>
<dbReference type="InParanoid" id="A0A5F4WFB3"/>
<reference evidence="10" key="3">
    <citation type="submission" date="2025-09" db="UniProtKB">
        <authorList>
            <consortium name="Ensembl"/>
        </authorList>
    </citation>
    <scope>IDENTIFICATION</scope>
</reference>
<evidence type="ECO:0000256" key="2">
    <source>
        <dbReference type="ARBA" id="ARBA00022475"/>
    </source>
</evidence>
<keyword evidence="2" id="KW-1003">Cell membrane</keyword>
<keyword evidence="6" id="KW-0325">Glycoprotein</keyword>
<dbReference type="FunCoup" id="A0A5F4WFB3">
    <property type="interactions" value="88"/>
</dbReference>
<evidence type="ECO:0000256" key="8">
    <source>
        <dbReference type="SAM" id="MobiDB-lite"/>
    </source>
</evidence>
<dbReference type="Ensembl" id="ENSCJAT00000093666.2">
    <property type="protein sequence ID" value="ENSCJAP00000076375.1"/>
    <property type="gene ID" value="ENSCJAG00000062378.2"/>
</dbReference>
<dbReference type="SMART" id="SM00134">
    <property type="entry name" value="LU"/>
    <property type="match status" value="1"/>
</dbReference>
<evidence type="ECO:0000313" key="10">
    <source>
        <dbReference type="Ensembl" id="ENSCJAP00000076375.1"/>
    </source>
</evidence>
<accession>A0A5F4WFB3</accession>
<dbReference type="AlphaFoldDB" id="A0A5F4WFB3"/>
<dbReference type="GO" id="GO:0098552">
    <property type="term" value="C:side of membrane"/>
    <property type="evidence" value="ECO:0007669"/>
    <property type="project" value="UniProtKB-KW"/>
</dbReference>
<feature type="region of interest" description="Disordered" evidence="8">
    <location>
        <begin position="1"/>
        <end position="52"/>
    </location>
</feature>
<dbReference type="PANTHER" id="PTHR16983">
    <property type="entry name" value="UPAR/LY6 DOMAIN-CONTAINING PROTEIN"/>
    <property type="match status" value="1"/>
</dbReference>
<keyword evidence="11" id="KW-1185">Reference proteome</keyword>
<evidence type="ECO:0000256" key="6">
    <source>
        <dbReference type="ARBA" id="ARBA00023180"/>
    </source>
</evidence>
<dbReference type="InterPro" id="IPR035076">
    <property type="entry name" value="Toxin/TOLIP"/>
</dbReference>
<dbReference type="FunFam" id="2.10.60.10:FF:000003">
    <property type="entry name" value="lymphocyte antigen 6E isoform X1"/>
    <property type="match status" value="1"/>
</dbReference>
<evidence type="ECO:0000256" key="3">
    <source>
        <dbReference type="ARBA" id="ARBA00022622"/>
    </source>
</evidence>
<evidence type="ECO:0000256" key="4">
    <source>
        <dbReference type="ARBA" id="ARBA00022729"/>
    </source>
</evidence>
<evidence type="ECO:0000259" key="9">
    <source>
        <dbReference type="SMART" id="SM00134"/>
    </source>
</evidence>
<dbReference type="Proteomes" id="UP000008225">
    <property type="component" value="Chromosome 16"/>
</dbReference>
<reference evidence="10" key="1">
    <citation type="submission" date="2009-03" db="EMBL/GenBank/DDBJ databases">
        <authorList>
            <person name="Warren W."/>
            <person name="Ye L."/>
            <person name="Minx P."/>
            <person name="Worley K."/>
            <person name="Gibbs R."/>
            <person name="Wilson R.K."/>
        </authorList>
    </citation>
    <scope>NUCLEOTIDE SEQUENCE [LARGE SCALE GENOMIC DNA]</scope>
</reference>
<protein>
    <recommendedName>
        <fullName evidence="9">UPAR/Ly6 domain-containing protein</fullName>
    </recommendedName>
</protein>
<dbReference type="Pfam" id="PF00087">
    <property type="entry name" value="Toxin_TOLIP"/>
    <property type="match status" value="1"/>
</dbReference>
<keyword evidence="4" id="KW-0732">Signal</keyword>
<organism evidence="10 11">
    <name type="scientific">Callithrix jacchus</name>
    <name type="common">White-tufted-ear marmoset</name>
    <name type="synonym">Simia Jacchus</name>
    <dbReference type="NCBI Taxonomy" id="9483"/>
    <lineage>
        <taxon>Eukaryota</taxon>
        <taxon>Metazoa</taxon>
        <taxon>Chordata</taxon>
        <taxon>Craniata</taxon>
        <taxon>Vertebrata</taxon>
        <taxon>Euteleostomi</taxon>
        <taxon>Mammalia</taxon>
        <taxon>Eutheria</taxon>
        <taxon>Euarchontoglires</taxon>
        <taxon>Primates</taxon>
        <taxon>Haplorrhini</taxon>
        <taxon>Platyrrhini</taxon>
        <taxon>Cebidae</taxon>
        <taxon>Callitrichinae</taxon>
        <taxon>Callithrix</taxon>
        <taxon>Callithrix</taxon>
    </lineage>
</organism>
<comment type="subcellular location">
    <subcellularLocation>
        <location evidence="1">Cell membrane</location>
        <topology evidence="1">Lipid-anchor</topology>
        <topology evidence="1">GPI-anchor</topology>
    </subcellularLocation>
</comment>
<dbReference type="PANTHER" id="PTHR16983:SF1">
    <property type="entry name" value="PROSTATE STEM CELL ANTIGEN"/>
    <property type="match status" value="1"/>
</dbReference>
<evidence type="ECO:0000256" key="1">
    <source>
        <dbReference type="ARBA" id="ARBA00004609"/>
    </source>
</evidence>
<name>A0A5F4WFB3_CALJA</name>
<evidence type="ECO:0000313" key="11">
    <source>
        <dbReference type="Proteomes" id="UP000008225"/>
    </source>
</evidence>
<reference evidence="10" key="2">
    <citation type="submission" date="2025-08" db="UniProtKB">
        <authorList>
            <consortium name="Ensembl"/>
        </authorList>
    </citation>
    <scope>IDENTIFICATION</scope>
</reference>